<dbReference type="GO" id="GO:0016787">
    <property type="term" value="F:hydrolase activity"/>
    <property type="evidence" value="ECO:0007669"/>
    <property type="project" value="UniProtKB-KW"/>
</dbReference>
<dbReference type="Proteomes" id="UP000629468">
    <property type="component" value="Unassembled WGS sequence"/>
</dbReference>
<sequence>MDGATKVQLRSVPRVLGGLRMPETSHLTSRENQYGRPSFFERLSIFFQFLRLPTILVWTFISKWNGRTRKRSVLDTYIRFSFNNFNIRQIQYLSGRGNYNAWCHKLGKQEPHVEAIGENANLLWLGERRLEKVILCFHGGAFTVPAVEGHMKYLTHIRTRLGERGVNVSVALLEYTLIPVAAFPTQLKQGVTAIKHLLSLGVEPQNIQLVGESAGANLILQVLAHILHPLDNENVPPLSLPSPLKGACLISPWVDLSDIHGTLKSGDSTDILTTNSIRYLGAEVLKSVPKEYLGYVEANSAKDDWWKGAGTLVDRVLITAGREECLNNEIIRFKSVFETFHSQVLLQEHQGVHSDPVMAMGIGESGGGAPDMIIDWFRAGF</sequence>
<dbReference type="Gene3D" id="3.40.50.1820">
    <property type="entry name" value="alpha/beta hydrolase"/>
    <property type="match status" value="1"/>
</dbReference>
<evidence type="ECO:0000259" key="2">
    <source>
        <dbReference type="Pfam" id="PF07859"/>
    </source>
</evidence>
<evidence type="ECO:0000313" key="4">
    <source>
        <dbReference type="Proteomes" id="UP000629468"/>
    </source>
</evidence>
<evidence type="ECO:0000256" key="1">
    <source>
        <dbReference type="ARBA" id="ARBA00022801"/>
    </source>
</evidence>
<protein>
    <submittedName>
        <fullName evidence="3">CAZyme family CE10</fullName>
    </submittedName>
</protein>
<dbReference type="InterPro" id="IPR029058">
    <property type="entry name" value="AB_hydrolase_fold"/>
</dbReference>
<organism evidence="3 4">
    <name type="scientific">Agaricus bisporus var. burnettii</name>
    <dbReference type="NCBI Taxonomy" id="192524"/>
    <lineage>
        <taxon>Eukaryota</taxon>
        <taxon>Fungi</taxon>
        <taxon>Dikarya</taxon>
        <taxon>Basidiomycota</taxon>
        <taxon>Agaricomycotina</taxon>
        <taxon>Agaricomycetes</taxon>
        <taxon>Agaricomycetidae</taxon>
        <taxon>Agaricales</taxon>
        <taxon>Agaricineae</taxon>
        <taxon>Agaricaceae</taxon>
        <taxon>Agaricus</taxon>
    </lineage>
</organism>
<accession>A0A8H7BYX7</accession>
<proteinExistence type="predicted"/>
<reference evidence="3 4" key="1">
    <citation type="journal article" name="Sci. Rep.">
        <title>Telomere-to-telomere assembled and centromere annotated genomes of the two main subspecies of the button mushroom Agaricus bisporus reveal especially polymorphic chromosome ends.</title>
        <authorList>
            <person name="Sonnenberg A.S.M."/>
            <person name="Sedaghat-Telgerd N."/>
            <person name="Lavrijssen B."/>
            <person name="Ohm R.A."/>
            <person name="Hendrickx P.M."/>
            <person name="Scholtmeijer K."/>
            <person name="Baars J.J.P."/>
            <person name="van Peer A."/>
        </authorList>
    </citation>
    <scope>NUCLEOTIDE SEQUENCE [LARGE SCALE GENOMIC DNA]</scope>
    <source>
        <strain evidence="3 4">H119_p4</strain>
    </source>
</reference>
<dbReference type="Pfam" id="PF07859">
    <property type="entry name" value="Abhydrolase_3"/>
    <property type="match status" value="1"/>
</dbReference>
<evidence type="ECO:0000313" key="3">
    <source>
        <dbReference type="EMBL" id="KAF7759817.1"/>
    </source>
</evidence>
<dbReference type="PANTHER" id="PTHR48081:SF31">
    <property type="entry name" value="STERYL ACETYL HYDROLASE MUG81-RELATED"/>
    <property type="match status" value="1"/>
</dbReference>
<keyword evidence="1" id="KW-0378">Hydrolase</keyword>
<dbReference type="PANTHER" id="PTHR48081">
    <property type="entry name" value="AB HYDROLASE SUPERFAMILY PROTEIN C4A8.06C"/>
    <property type="match status" value="1"/>
</dbReference>
<dbReference type="SUPFAM" id="SSF53474">
    <property type="entry name" value="alpha/beta-Hydrolases"/>
    <property type="match status" value="1"/>
</dbReference>
<feature type="domain" description="Alpha/beta hydrolase fold-3" evidence="2">
    <location>
        <begin position="134"/>
        <end position="352"/>
    </location>
</feature>
<name>A0A8H7BYX7_AGABI</name>
<dbReference type="InterPro" id="IPR013094">
    <property type="entry name" value="AB_hydrolase_3"/>
</dbReference>
<gene>
    <name evidence="3" type="ORF">Agabi119p4_11512</name>
</gene>
<dbReference type="InterPro" id="IPR050300">
    <property type="entry name" value="GDXG_lipolytic_enzyme"/>
</dbReference>
<comment type="caution">
    <text evidence="3">The sequence shown here is derived from an EMBL/GenBank/DDBJ whole genome shotgun (WGS) entry which is preliminary data.</text>
</comment>
<dbReference type="EMBL" id="JABXXO010000016">
    <property type="protein sequence ID" value="KAF7759817.1"/>
    <property type="molecule type" value="Genomic_DNA"/>
</dbReference>
<dbReference type="AlphaFoldDB" id="A0A8H7BYX7"/>